<evidence type="ECO:0000313" key="3">
    <source>
        <dbReference type="Proteomes" id="UP000265515"/>
    </source>
</evidence>
<evidence type="ECO:0000313" key="2">
    <source>
        <dbReference type="EMBL" id="GBG67076.1"/>
    </source>
</evidence>
<reference evidence="2 3" key="1">
    <citation type="journal article" date="2018" name="Cell">
        <title>The Chara Genome: Secondary Complexity and Implications for Plant Terrestrialization.</title>
        <authorList>
            <person name="Nishiyama T."/>
            <person name="Sakayama H."/>
            <person name="Vries J.D."/>
            <person name="Buschmann H."/>
            <person name="Saint-Marcoux D."/>
            <person name="Ullrich K.K."/>
            <person name="Haas F.B."/>
            <person name="Vanderstraeten L."/>
            <person name="Becker D."/>
            <person name="Lang D."/>
            <person name="Vosolsobe S."/>
            <person name="Rombauts S."/>
            <person name="Wilhelmsson P.K.I."/>
            <person name="Janitza P."/>
            <person name="Kern R."/>
            <person name="Heyl A."/>
            <person name="Rumpler F."/>
            <person name="Villalobos L.I.A.C."/>
            <person name="Clay J.M."/>
            <person name="Skokan R."/>
            <person name="Toyoda A."/>
            <person name="Suzuki Y."/>
            <person name="Kagoshima H."/>
            <person name="Schijlen E."/>
            <person name="Tajeshwar N."/>
            <person name="Catarino B."/>
            <person name="Hetherington A.J."/>
            <person name="Saltykova A."/>
            <person name="Bonnot C."/>
            <person name="Breuninger H."/>
            <person name="Symeonidi A."/>
            <person name="Radhakrishnan G.V."/>
            <person name="Van Nieuwerburgh F."/>
            <person name="Deforce D."/>
            <person name="Chang C."/>
            <person name="Karol K.G."/>
            <person name="Hedrich R."/>
            <person name="Ulvskov P."/>
            <person name="Glockner G."/>
            <person name="Delwiche C.F."/>
            <person name="Petrasek J."/>
            <person name="Van de Peer Y."/>
            <person name="Friml J."/>
            <person name="Beilby M."/>
            <person name="Dolan L."/>
            <person name="Kohara Y."/>
            <person name="Sugano S."/>
            <person name="Fujiyama A."/>
            <person name="Delaux P.-M."/>
            <person name="Quint M."/>
            <person name="TheiBen G."/>
            <person name="Hagemann M."/>
            <person name="Harholt J."/>
            <person name="Dunand C."/>
            <person name="Zachgo S."/>
            <person name="Langdale J."/>
            <person name="Maumus F."/>
            <person name="Straeten D.V.D."/>
            <person name="Gould S.B."/>
            <person name="Rensing S.A."/>
        </authorList>
    </citation>
    <scope>NUCLEOTIDE SEQUENCE [LARGE SCALE GENOMIC DNA]</scope>
    <source>
        <strain evidence="2 3">S276</strain>
    </source>
</reference>
<feature type="region of interest" description="Disordered" evidence="1">
    <location>
        <begin position="117"/>
        <end position="139"/>
    </location>
</feature>
<comment type="caution">
    <text evidence="2">The sequence shown here is derived from an EMBL/GenBank/DDBJ whole genome shotgun (WGS) entry which is preliminary data.</text>
</comment>
<feature type="compositionally biased region" description="Basic and acidic residues" evidence="1">
    <location>
        <begin position="87"/>
        <end position="98"/>
    </location>
</feature>
<name>A0A388KAQ2_CHABU</name>
<feature type="region of interest" description="Disordered" evidence="1">
    <location>
        <begin position="74"/>
        <end position="98"/>
    </location>
</feature>
<dbReference type="Gramene" id="GBG67076">
    <property type="protein sequence ID" value="GBG67076"/>
    <property type="gene ID" value="CBR_g78857"/>
</dbReference>
<organism evidence="2 3">
    <name type="scientific">Chara braunii</name>
    <name type="common">Braun's stonewort</name>
    <dbReference type="NCBI Taxonomy" id="69332"/>
    <lineage>
        <taxon>Eukaryota</taxon>
        <taxon>Viridiplantae</taxon>
        <taxon>Streptophyta</taxon>
        <taxon>Charophyceae</taxon>
        <taxon>Charales</taxon>
        <taxon>Characeae</taxon>
        <taxon>Chara</taxon>
    </lineage>
</organism>
<evidence type="ECO:0000256" key="1">
    <source>
        <dbReference type="SAM" id="MobiDB-lite"/>
    </source>
</evidence>
<protein>
    <submittedName>
        <fullName evidence="2">Uncharacterized protein</fullName>
    </submittedName>
</protein>
<dbReference type="AlphaFoldDB" id="A0A388KAQ2"/>
<gene>
    <name evidence="2" type="ORF">CBR_g78857</name>
</gene>
<dbReference type="EMBL" id="BFEA01000082">
    <property type="protein sequence ID" value="GBG67076.1"/>
    <property type="molecule type" value="Genomic_DNA"/>
</dbReference>
<accession>A0A388KAQ2</accession>
<sequence length="139" mass="14018">MSEHIPASFFAAVHSEDGGQLPCAAGEASDGLEDIESDAVATVGVEADGEHGEHGDCQIRQPALHFAVPGERQCGHVGNPTAGGGHLPEDRLPPEHDGCGARLAVLNTGGDVRGILEGTTGGSEGVVDTGSVNEDADDT</sequence>
<keyword evidence="3" id="KW-1185">Reference proteome</keyword>
<dbReference type="Proteomes" id="UP000265515">
    <property type="component" value="Unassembled WGS sequence"/>
</dbReference>
<proteinExistence type="predicted"/>